<accession>X0VRP0</accession>
<dbReference type="Pfam" id="PF00685">
    <property type="entry name" value="Sulfotransfer_1"/>
    <property type="match status" value="1"/>
</dbReference>
<evidence type="ECO:0000259" key="3">
    <source>
        <dbReference type="Pfam" id="PF00685"/>
    </source>
</evidence>
<feature type="non-terminal residue" evidence="4">
    <location>
        <position position="1"/>
    </location>
</feature>
<dbReference type="PANTHER" id="PTHR10605:SF56">
    <property type="entry name" value="BIFUNCTIONAL HEPARAN SULFATE N-DEACETYLASE_N-SULFOTRANSFERASE"/>
    <property type="match status" value="1"/>
</dbReference>
<dbReference type="InterPro" id="IPR037359">
    <property type="entry name" value="NST/OST"/>
</dbReference>
<gene>
    <name evidence="4" type="ORF">S01H1_59690</name>
</gene>
<protein>
    <recommendedName>
        <fullName evidence="3">Sulfotransferase domain-containing protein</fullName>
    </recommendedName>
</protein>
<keyword evidence="2" id="KW-0325">Glycoprotein</keyword>
<sequence>LLRDPVERAYSAWNMYRIFHGRPQHLLNVSRDCDEPIRQWVDKMVDSNSFPEFDQAIRDEIDSILTGNSNLEPSYVRRGMYYEQLLRYFGYFDRDQILIIDSQRLKTETAAVLTEVTCFLDLPEYNWHQEQLSLINVRKPGGHMASQTRAMLHAFYKPHNQKLYELLGRDFDW</sequence>
<reference evidence="4" key="1">
    <citation type="journal article" date="2014" name="Front. Microbiol.">
        <title>High frequency of phylogenetically diverse reductive dehalogenase-homologous genes in deep subseafloor sedimentary metagenomes.</title>
        <authorList>
            <person name="Kawai M."/>
            <person name="Futagami T."/>
            <person name="Toyoda A."/>
            <person name="Takaki Y."/>
            <person name="Nishi S."/>
            <person name="Hori S."/>
            <person name="Arai W."/>
            <person name="Tsubouchi T."/>
            <person name="Morono Y."/>
            <person name="Uchiyama I."/>
            <person name="Ito T."/>
            <person name="Fujiyama A."/>
            <person name="Inagaki F."/>
            <person name="Takami H."/>
        </authorList>
    </citation>
    <scope>NUCLEOTIDE SEQUENCE</scope>
    <source>
        <strain evidence="4">Expedition CK06-06</strain>
    </source>
</reference>
<dbReference type="Gene3D" id="3.40.50.300">
    <property type="entry name" value="P-loop containing nucleotide triphosphate hydrolases"/>
    <property type="match status" value="1"/>
</dbReference>
<organism evidence="4">
    <name type="scientific">marine sediment metagenome</name>
    <dbReference type="NCBI Taxonomy" id="412755"/>
    <lineage>
        <taxon>unclassified sequences</taxon>
        <taxon>metagenomes</taxon>
        <taxon>ecological metagenomes</taxon>
    </lineage>
</organism>
<feature type="domain" description="Sulfotransferase" evidence="3">
    <location>
        <begin position="1"/>
        <end position="136"/>
    </location>
</feature>
<comment type="caution">
    <text evidence="4">The sequence shown here is derived from an EMBL/GenBank/DDBJ whole genome shotgun (WGS) entry which is preliminary data.</text>
</comment>
<evidence type="ECO:0000256" key="1">
    <source>
        <dbReference type="ARBA" id="ARBA00022679"/>
    </source>
</evidence>
<name>X0VRP0_9ZZZZ</name>
<evidence type="ECO:0000256" key="2">
    <source>
        <dbReference type="ARBA" id="ARBA00023180"/>
    </source>
</evidence>
<dbReference type="PANTHER" id="PTHR10605">
    <property type="entry name" value="HEPARAN SULFATE SULFOTRANSFERASE"/>
    <property type="match status" value="1"/>
</dbReference>
<dbReference type="SUPFAM" id="SSF52540">
    <property type="entry name" value="P-loop containing nucleoside triphosphate hydrolases"/>
    <property type="match status" value="1"/>
</dbReference>
<dbReference type="InterPro" id="IPR000863">
    <property type="entry name" value="Sulfotransferase_dom"/>
</dbReference>
<keyword evidence="1" id="KW-0808">Transferase</keyword>
<dbReference type="AlphaFoldDB" id="X0VRP0"/>
<dbReference type="InterPro" id="IPR027417">
    <property type="entry name" value="P-loop_NTPase"/>
</dbReference>
<dbReference type="EMBL" id="BARS01039054">
    <property type="protein sequence ID" value="GAG15123.1"/>
    <property type="molecule type" value="Genomic_DNA"/>
</dbReference>
<proteinExistence type="predicted"/>
<evidence type="ECO:0000313" key="4">
    <source>
        <dbReference type="EMBL" id="GAG15123.1"/>
    </source>
</evidence>
<dbReference type="GO" id="GO:0008146">
    <property type="term" value="F:sulfotransferase activity"/>
    <property type="evidence" value="ECO:0007669"/>
    <property type="project" value="InterPro"/>
</dbReference>